<sequence>MAAEFVACFETSNQGTIENNCDNNSTISYSNNNRNSTKSKFIDIKFLVVKERYQNKRISIKHIGINFILADPLTKGLIPKIFHEYTAHM</sequence>
<evidence type="ECO:0000313" key="1">
    <source>
        <dbReference type="EMBL" id="RDX92705.1"/>
    </source>
</evidence>
<evidence type="ECO:0000313" key="2">
    <source>
        <dbReference type="Proteomes" id="UP000257109"/>
    </source>
</evidence>
<dbReference type="EMBL" id="QJKJ01004803">
    <property type="protein sequence ID" value="RDX92705.1"/>
    <property type="molecule type" value="Genomic_DNA"/>
</dbReference>
<dbReference type="AlphaFoldDB" id="A0A371GQ54"/>
<keyword evidence="2" id="KW-1185">Reference proteome</keyword>
<evidence type="ECO:0008006" key="3">
    <source>
        <dbReference type="Google" id="ProtNLM"/>
    </source>
</evidence>
<feature type="non-terminal residue" evidence="1">
    <location>
        <position position="1"/>
    </location>
</feature>
<dbReference type="Proteomes" id="UP000257109">
    <property type="component" value="Unassembled WGS sequence"/>
</dbReference>
<dbReference type="OrthoDB" id="1414623at2759"/>
<gene>
    <name evidence="1" type="ORF">CR513_25125</name>
</gene>
<feature type="non-terminal residue" evidence="1">
    <location>
        <position position="89"/>
    </location>
</feature>
<organism evidence="1 2">
    <name type="scientific">Mucuna pruriens</name>
    <name type="common">Velvet bean</name>
    <name type="synonym">Dolichos pruriens</name>
    <dbReference type="NCBI Taxonomy" id="157652"/>
    <lineage>
        <taxon>Eukaryota</taxon>
        <taxon>Viridiplantae</taxon>
        <taxon>Streptophyta</taxon>
        <taxon>Embryophyta</taxon>
        <taxon>Tracheophyta</taxon>
        <taxon>Spermatophyta</taxon>
        <taxon>Magnoliopsida</taxon>
        <taxon>eudicotyledons</taxon>
        <taxon>Gunneridae</taxon>
        <taxon>Pentapetalae</taxon>
        <taxon>rosids</taxon>
        <taxon>fabids</taxon>
        <taxon>Fabales</taxon>
        <taxon>Fabaceae</taxon>
        <taxon>Papilionoideae</taxon>
        <taxon>50 kb inversion clade</taxon>
        <taxon>NPAAA clade</taxon>
        <taxon>indigoferoid/millettioid clade</taxon>
        <taxon>Phaseoleae</taxon>
        <taxon>Mucuna</taxon>
    </lineage>
</organism>
<reference evidence="1" key="1">
    <citation type="submission" date="2018-05" db="EMBL/GenBank/DDBJ databases">
        <title>Draft genome of Mucuna pruriens seed.</title>
        <authorList>
            <person name="Nnadi N.E."/>
            <person name="Vos R."/>
            <person name="Hasami M.H."/>
            <person name="Devisetty U.K."/>
            <person name="Aguiy J.C."/>
        </authorList>
    </citation>
    <scope>NUCLEOTIDE SEQUENCE [LARGE SCALE GENOMIC DNA]</scope>
    <source>
        <strain evidence="1">JCA_2017</strain>
    </source>
</reference>
<proteinExistence type="predicted"/>
<name>A0A371GQ54_MUCPR</name>
<comment type="caution">
    <text evidence="1">The sequence shown here is derived from an EMBL/GenBank/DDBJ whole genome shotgun (WGS) entry which is preliminary data.</text>
</comment>
<accession>A0A371GQ54</accession>
<protein>
    <recommendedName>
        <fullName evidence="3">Copia protein</fullName>
    </recommendedName>
</protein>